<feature type="domain" description="Methyl-accepting transducer" evidence="5">
    <location>
        <begin position="159"/>
        <end position="366"/>
    </location>
</feature>
<dbReference type="Pfam" id="PF00015">
    <property type="entry name" value="MCPsignal"/>
    <property type="match status" value="1"/>
</dbReference>
<keyword evidence="1 3" id="KW-0807">Transducer</keyword>
<dbReference type="SMART" id="SM00283">
    <property type="entry name" value="MA"/>
    <property type="match status" value="1"/>
</dbReference>
<protein>
    <submittedName>
        <fullName evidence="6">Methyl-accepting chemotaxis protein</fullName>
    </submittedName>
</protein>
<dbReference type="RefSeq" id="WP_210089451.1">
    <property type="nucleotide sequence ID" value="NZ_JAGGKG010000010.1"/>
</dbReference>
<evidence type="ECO:0000313" key="7">
    <source>
        <dbReference type="Proteomes" id="UP001519272"/>
    </source>
</evidence>
<dbReference type="Gene3D" id="3.10.580.10">
    <property type="entry name" value="CBS-domain"/>
    <property type="match status" value="1"/>
</dbReference>
<keyword evidence="7" id="KW-1185">Reference proteome</keyword>
<evidence type="ECO:0000259" key="5">
    <source>
        <dbReference type="PROSITE" id="PS50111"/>
    </source>
</evidence>
<dbReference type="InterPro" id="IPR004089">
    <property type="entry name" value="MCPsignal_dom"/>
</dbReference>
<dbReference type="PANTHER" id="PTHR32089">
    <property type="entry name" value="METHYL-ACCEPTING CHEMOTAXIS PROTEIN MCPB"/>
    <property type="match status" value="1"/>
</dbReference>
<keyword evidence="4" id="KW-0175">Coiled coil</keyword>
<evidence type="ECO:0000256" key="2">
    <source>
        <dbReference type="ARBA" id="ARBA00029447"/>
    </source>
</evidence>
<proteinExistence type="inferred from homology"/>
<dbReference type="Gene3D" id="1.10.287.950">
    <property type="entry name" value="Methyl-accepting chemotaxis protein"/>
    <property type="match status" value="1"/>
</dbReference>
<dbReference type="Proteomes" id="UP001519272">
    <property type="component" value="Unassembled WGS sequence"/>
</dbReference>
<evidence type="ECO:0000256" key="1">
    <source>
        <dbReference type="ARBA" id="ARBA00023224"/>
    </source>
</evidence>
<gene>
    <name evidence="6" type="ORF">J2Z32_002486</name>
</gene>
<dbReference type="InterPro" id="IPR004090">
    <property type="entry name" value="Chemotax_Me-accpt_rcpt"/>
</dbReference>
<evidence type="ECO:0000256" key="3">
    <source>
        <dbReference type="PROSITE-ProRule" id="PRU00284"/>
    </source>
</evidence>
<evidence type="ECO:0000256" key="4">
    <source>
        <dbReference type="SAM" id="Coils"/>
    </source>
</evidence>
<comment type="caution">
    <text evidence="6">The sequence shown here is derived from an EMBL/GenBank/DDBJ whole genome shotgun (WGS) entry which is preliminary data.</text>
</comment>
<dbReference type="PRINTS" id="PR00260">
    <property type="entry name" value="CHEMTRNSDUCR"/>
</dbReference>
<dbReference type="PANTHER" id="PTHR32089:SF114">
    <property type="entry name" value="METHYL-ACCEPTING CHEMOTAXIS PROTEIN MCPB"/>
    <property type="match status" value="1"/>
</dbReference>
<dbReference type="EMBL" id="JAGGKG010000010">
    <property type="protein sequence ID" value="MBP1905838.1"/>
    <property type="molecule type" value="Genomic_DNA"/>
</dbReference>
<dbReference type="SUPFAM" id="SSF54631">
    <property type="entry name" value="CBS-domain pair"/>
    <property type="match status" value="1"/>
</dbReference>
<feature type="coiled-coil region" evidence="4">
    <location>
        <begin position="201"/>
        <end position="235"/>
    </location>
</feature>
<organism evidence="6 7">
    <name type="scientific">Paenibacillus turicensis</name>
    <dbReference type="NCBI Taxonomy" id="160487"/>
    <lineage>
        <taxon>Bacteria</taxon>
        <taxon>Bacillati</taxon>
        <taxon>Bacillota</taxon>
        <taxon>Bacilli</taxon>
        <taxon>Bacillales</taxon>
        <taxon>Paenibacillaceae</taxon>
        <taxon>Paenibacillus</taxon>
    </lineage>
</organism>
<comment type="similarity">
    <text evidence="2">Belongs to the methyl-accepting chemotaxis (MCP) protein family.</text>
</comment>
<sequence length="367" mass="41136">MISAEHPLSIKTNDRKLITHYVPYRKVPIIEKEMCCKELLALLKKEADIPCVIVVDNEQPLGIIMRDNYSRHFTGRFAAALFYDKPVSIFADLHTLVIDLEMPVVDIINQAMLREDERFYDCLLVKEGEHILGVLTIRDILAVMQQLQKKADKHRTDVVKQSYEGIHQIKHTVQLAVQEAMESISLTHVMNEWSGQGKVALEDVLLSYRAVEQKMKRQQEQINALMQALENIEQMATSIRLLADQSGLLALNASIEAARAGEHGRGFQVVSHAVKDMSEQTKQFSTQITGLLVEIGDKLNDTVTLSDQSMQQISDSAKYISAGSEAFTQLLQAAAQIEAKTNEMSCSAKEAAQNAVMIADELEQMLL</sequence>
<dbReference type="SUPFAM" id="SSF58104">
    <property type="entry name" value="Methyl-accepting chemotaxis protein (MCP) signaling domain"/>
    <property type="match status" value="1"/>
</dbReference>
<dbReference type="PROSITE" id="PS50111">
    <property type="entry name" value="CHEMOTAXIS_TRANSDUC_2"/>
    <property type="match status" value="1"/>
</dbReference>
<dbReference type="InterPro" id="IPR046342">
    <property type="entry name" value="CBS_dom_sf"/>
</dbReference>
<evidence type="ECO:0000313" key="6">
    <source>
        <dbReference type="EMBL" id="MBP1905838.1"/>
    </source>
</evidence>
<reference evidence="6 7" key="1">
    <citation type="submission" date="2021-03" db="EMBL/GenBank/DDBJ databases">
        <title>Genomic Encyclopedia of Type Strains, Phase IV (KMG-IV): sequencing the most valuable type-strain genomes for metagenomic binning, comparative biology and taxonomic classification.</title>
        <authorList>
            <person name="Goeker M."/>
        </authorList>
    </citation>
    <scope>NUCLEOTIDE SEQUENCE [LARGE SCALE GENOMIC DNA]</scope>
    <source>
        <strain evidence="6 7">DSM 14349</strain>
    </source>
</reference>
<dbReference type="InterPro" id="IPR000644">
    <property type="entry name" value="CBS_dom"/>
</dbReference>
<accession>A0ABS4FTC9</accession>
<name>A0ABS4FTC9_9BACL</name>
<dbReference type="Pfam" id="PF00571">
    <property type="entry name" value="CBS"/>
    <property type="match status" value="1"/>
</dbReference>